<dbReference type="EMBL" id="MWIO01000092">
    <property type="protein sequence ID" value="THD03557.1"/>
    <property type="molecule type" value="Genomic_DNA"/>
</dbReference>
<comment type="caution">
    <text evidence="1">The sequence shown here is derived from an EMBL/GenBank/DDBJ whole genome shotgun (WGS) entry which is preliminary data.</text>
</comment>
<evidence type="ECO:0000313" key="1">
    <source>
        <dbReference type="EMBL" id="THD03557.1"/>
    </source>
</evidence>
<keyword evidence="2" id="KW-1185">Reference proteome</keyword>
<accession>A0A4S3K5Y7</accession>
<gene>
    <name evidence="1" type="ORF">B1991_18315</name>
</gene>
<evidence type="ECO:0000313" key="2">
    <source>
        <dbReference type="Proteomes" id="UP000306317"/>
    </source>
</evidence>
<proteinExistence type="predicted"/>
<evidence type="ECO:0008006" key="3">
    <source>
        <dbReference type="Google" id="ProtNLM"/>
    </source>
</evidence>
<dbReference type="Proteomes" id="UP000306317">
    <property type="component" value="Unassembled WGS sequence"/>
</dbReference>
<protein>
    <recommendedName>
        <fullName evidence="3">DUF2971 domain-containing protein</fullName>
    </recommendedName>
</protein>
<organism evidence="1 2">
    <name type="scientific">Rhodanobacter lindaniclasticus</name>
    <dbReference type="NCBI Taxonomy" id="75310"/>
    <lineage>
        <taxon>Bacteria</taxon>
        <taxon>Pseudomonadati</taxon>
        <taxon>Pseudomonadota</taxon>
        <taxon>Gammaproteobacteria</taxon>
        <taxon>Lysobacterales</taxon>
        <taxon>Rhodanobacteraceae</taxon>
        <taxon>Rhodanobacter</taxon>
    </lineage>
</organism>
<dbReference type="InterPro" id="IPR021352">
    <property type="entry name" value="DUF2971"/>
</dbReference>
<dbReference type="AlphaFoldDB" id="A0A4S3K5Y7"/>
<sequence>MKISRIGDLNDPFELLPFNIQDKKLRAAARLTRDQIAKTRGVLCFSQNWSNPVLWSHYADKHRGIALGFEVRDRFAIPVSYEKTLTEVEIDQLASSADPSEDFGRALLATKFEDWRYENEFRIFIDLTQHESEGGLYFCYFDSDLVLTSVVLGARCTVPIEQVRKLVSQYPHKVRVRQARMAFTKFEVTEDERYREKT</sequence>
<dbReference type="Pfam" id="PF11185">
    <property type="entry name" value="DUF2971"/>
    <property type="match status" value="1"/>
</dbReference>
<reference evidence="1 2" key="1">
    <citation type="submission" date="2017-02" db="EMBL/GenBank/DDBJ databases">
        <title>Whole genome sequencing of Rhodanobacter lindaniclasticus DSM 17932.</title>
        <authorList>
            <person name="Kumar S."/>
            <person name="Patil P."/>
            <person name="Patil P.B."/>
        </authorList>
    </citation>
    <scope>NUCLEOTIDE SEQUENCE [LARGE SCALE GENOMIC DNA]</scope>
    <source>
        <strain evidence="1 2">DSM 17932</strain>
    </source>
</reference>
<name>A0A4S3K5Y7_9GAMM</name>